<dbReference type="InterPro" id="IPR050267">
    <property type="entry name" value="Anti-sigma-factor_SerPK"/>
</dbReference>
<dbReference type="Gene3D" id="3.30.565.10">
    <property type="entry name" value="Histidine kinase-like ATPase, C-terminal domain"/>
    <property type="match status" value="1"/>
</dbReference>
<evidence type="ECO:0000313" key="4">
    <source>
        <dbReference type="EMBL" id="MBB4773537.1"/>
    </source>
</evidence>
<keyword evidence="1" id="KW-0808">Transferase</keyword>
<dbReference type="EMBL" id="JACHMV010000001">
    <property type="protein sequence ID" value="MBB4773537.1"/>
    <property type="molecule type" value="Genomic_DNA"/>
</dbReference>
<dbReference type="Proteomes" id="UP000549343">
    <property type="component" value="Unassembled WGS sequence"/>
</dbReference>
<dbReference type="GO" id="GO:0004674">
    <property type="term" value="F:protein serine/threonine kinase activity"/>
    <property type="evidence" value="ECO:0007669"/>
    <property type="project" value="UniProtKB-KW"/>
</dbReference>
<evidence type="ECO:0000256" key="1">
    <source>
        <dbReference type="ARBA" id="ARBA00022527"/>
    </source>
</evidence>
<dbReference type="CDD" id="cd16936">
    <property type="entry name" value="HATPase_RsbW-like"/>
    <property type="match status" value="1"/>
</dbReference>
<feature type="domain" description="Histidine kinase/HSP90-like ATPase" evidence="2">
    <location>
        <begin position="20"/>
        <end position="125"/>
    </location>
</feature>
<evidence type="ECO:0000259" key="2">
    <source>
        <dbReference type="Pfam" id="PF13581"/>
    </source>
</evidence>
<dbReference type="AlphaFoldDB" id="A0A7W7IAI5"/>
<dbReference type="Proteomes" id="UP001501427">
    <property type="component" value="Unassembled WGS sequence"/>
</dbReference>
<evidence type="ECO:0000313" key="6">
    <source>
        <dbReference type="Proteomes" id="UP001501427"/>
    </source>
</evidence>
<evidence type="ECO:0000313" key="3">
    <source>
        <dbReference type="EMBL" id="GAA0563406.1"/>
    </source>
</evidence>
<dbReference type="InterPro" id="IPR036890">
    <property type="entry name" value="HATPase_C_sf"/>
</dbReference>
<keyword evidence="1" id="KW-0418">Kinase</keyword>
<dbReference type="Pfam" id="PF13581">
    <property type="entry name" value="HATPase_c_2"/>
    <property type="match status" value="1"/>
</dbReference>
<dbReference type="SUPFAM" id="SSF55874">
    <property type="entry name" value="ATPase domain of HSP90 chaperone/DNA topoisomerase II/histidine kinase"/>
    <property type="match status" value="1"/>
</dbReference>
<proteinExistence type="predicted"/>
<accession>A0A7W7IAI5</accession>
<gene>
    <name evidence="4" type="ORF">F4557_001955</name>
    <name evidence="3" type="ORF">GCM10009546_27070</name>
</gene>
<name>A0A7W7IAI5_9ACTN</name>
<organism evidence="4 5">
    <name type="scientific">Actinomadura livida</name>
    <dbReference type="NCBI Taxonomy" id="79909"/>
    <lineage>
        <taxon>Bacteria</taxon>
        <taxon>Bacillati</taxon>
        <taxon>Actinomycetota</taxon>
        <taxon>Actinomycetes</taxon>
        <taxon>Streptosporangiales</taxon>
        <taxon>Thermomonosporaceae</taxon>
        <taxon>Actinomadura</taxon>
    </lineage>
</organism>
<keyword evidence="6" id="KW-1185">Reference proteome</keyword>
<dbReference type="PANTHER" id="PTHR35526">
    <property type="entry name" value="ANTI-SIGMA-F FACTOR RSBW-RELATED"/>
    <property type="match status" value="1"/>
</dbReference>
<dbReference type="InterPro" id="IPR003594">
    <property type="entry name" value="HATPase_dom"/>
</dbReference>
<sequence>MPTTATASQVPTLVLDATDQAPRLARRFLAQRFREWGIADDYLGRLVVCELVTNAYLHGEAPIVVRVFADEHDGGVVVEVWDSGEGQPVIGREDHAALSGRGLLLMSELVAGWGVRPLNEGGKVTWAKLR</sequence>
<dbReference type="EMBL" id="BAAAHD010000023">
    <property type="protein sequence ID" value="GAA0563406.1"/>
    <property type="molecule type" value="Genomic_DNA"/>
</dbReference>
<dbReference type="PANTHER" id="PTHR35526:SF3">
    <property type="entry name" value="ANTI-SIGMA-F FACTOR RSBW"/>
    <property type="match status" value="1"/>
</dbReference>
<keyword evidence="1" id="KW-0723">Serine/threonine-protein kinase</keyword>
<dbReference type="RefSeq" id="WP_184881688.1">
    <property type="nucleotide sequence ID" value="NZ_BAAAHD010000023.1"/>
</dbReference>
<comment type="caution">
    <text evidence="4">The sequence shown here is derived from an EMBL/GenBank/DDBJ whole genome shotgun (WGS) entry which is preliminary data.</text>
</comment>
<evidence type="ECO:0000313" key="5">
    <source>
        <dbReference type="Proteomes" id="UP000549343"/>
    </source>
</evidence>
<reference evidence="4 5" key="2">
    <citation type="submission" date="2020-08" db="EMBL/GenBank/DDBJ databases">
        <title>Sequencing the genomes of 1000 actinobacteria strains.</title>
        <authorList>
            <person name="Klenk H.-P."/>
        </authorList>
    </citation>
    <scope>NUCLEOTIDE SEQUENCE [LARGE SCALE GENOMIC DNA]</scope>
    <source>
        <strain evidence="4 5">DSM 44772</strain>
    </source>
</reference>
<reference evidence="3 6" key="1">
    <citation type="journal article" date="2019" name="Int. J. Syst. Evol. Microbiol.">
        <title>The Global Catalogue of Microorganisms (GCM) 10K type strain sequencing project: providing services to taxonomists for standard genome sequencing and annotation.</title>
        <authorList>
            <consortium name="The Broad Institute Genomics Platform"/>
            <consortium name="The Broad Institute Genome Sequencing Center for Infectious Disease"/>
            <person name="Wu L."/>
            <person name="Ma J."/>
        </authorList>
    </citation>
    <scope>NUCLEOTIDE SEQUENCE [LARGE SCALE GENOMIC DNA]</scope>
    <source>
        <strain evidence="3 6">JCM 10667</strain>
    </source>
</reference>
<protein>
    <submittedName>
        <fullName evidence="4">Anti-sigma regulatory factor (Ser/Thr protein kinase)</fullName>
    </submittedName>
</protein>
<reference evidence="3" key="3">
    <citation type="submission" date="2023-12" db="EMBL/GenBank/DDBJ databases">
        <authorList>
            <person name="Sun Q."/>
            <person name="Inoue M."/>
        </authorList>
    </citation>
    <scope>NUCLEOTIDE SEQUENCE</scope>
    <source>
        <strain evidence="3">JCM 10667</strain>
    </source>
</reference>